<reference evidence="7" key="2">
    <citation type="submission" date="2022-03" db="EMBL/GenBank/DDBJ databases">
        <title>Draft title - Genomic analysis of global carrot germplasm unveils the trajectory of domestication and the origin of high carotenoid orange carrot.</title>
        <authorList>
            <person name="Iorizzo M."/>
            <person name="Ellison S."/>
            <person name="Senalik D."/>
            <person name="Macko-Podgorni A."/>
            <person name="Grzebelus D."/>
            <person name="Bostan H."/>
            <person name="Rolling W."/>
            <person name="Curaba J."/>
            <person name="Simon P."/>
        </authorList>
    </citation>
    <scope>NUCLEOTIDE SEQUENCE</scope>
    <source>
        <tissue evidence="7">Leaf</tissue>
    </source>
</reference>
<evidence type="ECO:0000259" key="5">
    <source>
        <dbReference type="PROSITE" id="PS50090"/>
    </source>
</evidence>
<keyword evidence="8" id="KW-1185">Reference proteome</keyword>
<comment type="subcellular location">
    <subcellularLocation>
        <location evidence="1">Nucleus</location>
    </subcellularLocation>
</comment>
<dbReference type="PROSITE" id="PS51294">
    <property type="entry name" value="HTH_MYB"/>
    <property type="match status" value="1"/>
</dbReference>
<accession>A0AAF0WH96</accession>
<dbReference type="InterPro" id="IPR017930">
    <property type="entry name" value="Myb_dom"/>
</dbReference>
<keyword evidence="3" id="KW-0238">DNA-binding</keyword>
<dbReference type="CDD" id="cd00167">
    <property type="entry name" value="SANT"/>
    <property type="match status" value="1"/>
</dbReference>
<dbReference type="PANTHER" id="PTHR10641">
    <property type="entry name" value="MYB FAMILY TRANSCRIPTION FACTOR"/>
    <property type="match status" value="1"/>
</dbReference>
<evidence type="ECO:0000256" key="3">
    <source>
        <dbReference type="ARBA" id="ARBA00023125"/>
    </source>
</evidence>
<evidence type="ECO:0000256" key="1">
    <source>
        <dbReference type="ARBA" id="ARBA00004123"/>
    </source>
</evidence>
<feature type="domain" description="Myb-like" evidence="5">
    <location>
        <begin position="1"/>
        <end position="53"/>
    </location>
</feature>
<dbReference type="Pfam" id="PF00249">
    <property type="entry name" value="Myb_DNA-binding"/>
    <property type="match status" value="1"/>
</dbReference>
<gene>
    <name evidence="7" type="ORF">DCAR_0209140</name>
</gene>
<dbReference type="FunFam" id="1.10.10.60:FF:000001">
    <property type="entry name" value="MYB-related transcription factor"/>
    <property type="match status" value="1"/>
</dbReference>
<dbReference type="PANTHER" id="PTHR10641:SF1244">
    <property type="entry name" value="TRICHOME DIFFERENTIATION PROTEIN GL1-LIKE"/>
    <property type="match status" value="1"/>
</dbReference>
<dbReference type="AlphaFoldDB" id="A0AAF0WH96"/>
<dbReference type="SMART" id="SM00717">
    <property type="entry name" value="SANT"/>
    <property type="match status" value="1"/>
</dbReference>
<dbReference type="InterPro" id="IPR015495">
    <property type="entry name" value="Myb_TF_plants"/>
</dbReference>
<dbReference type="Gene3D" id="1.10.10.60">
    <property type="entry name" value="Homeodomain-like"/>
    <property type="match status" value="1"/>
</dbReference>
<evidence type="ECO:0000256" key="2">
    <source>
        <dbReference type="ARBA" id="ARBA00022737"/>
    </source>
</evidence>
<sequence>MATFKKRPWTPEEDMRLVAYISRYGIWNWSQMPEHAGLSRSGKSCRLRWMNYLDPQVKRGNYTQEEDEIIIDMRHIGAGKQTAKDMAVETMAPVTETTEEEIDTIMNYDNLNEFLSPETPDVEEAYEDYPISSYMLNVNAYLNNINAPPTFETSADPHTSFWREPFSLENIYDIDEYVAYVDPEIGMPNLEDWFGGPFNPYYDML</sequence>
<dbReference type="GO" id="GO:0005634">
    <property type="term" value="C:nucleus"/>
    <property type="evidence" value="ECO:0007669"/>
    <property type="project" value="UniProtKB-SubCell"/>
</dbReference>
<proteinExistence type="predicted"/>
<dbReference type="PROSITE" id="PS50090">
    <property type="entry name" value="MYB_LIKE"/>
    <property type="match status" value="1"/>
</dbReference>
<protein>
    <submittedName>
        <fullName evidence="7">Uncharacterized protein</fullName>
    </submittedName>
</protein>
<dbReference type="SUPFAM" id="SSF46689">
    <property type="entry name" value="Homeodomain-like"/>
    <property type="match status" value="1"/>
</dbReference>
<dbReference type="InterPro" id="IPR001005">
    <property type="entry name" value="SANT/Myb"/>
</dbReference>
<dbReference type="GO" id="GO:0003677">
    <property type="term" value="F:DNA binding"/>
    <property type="evidence" value="ECO:0007669"/>
    <property type="project" value="UniProtKB-KW"/>
</dbReference>
<keyword evidence="4" id="KW-0539">Nucleus</keyword>
<dbReference type="Proteomes" id="UP000077755">
    <property type="component" value="Chromosome 2"/>
</dbReference>
<dbReference type="EMBL" id="CP093344">
    <property type="protein sequence ID" value="WOG89900.1"/>
    <property type="molecule type" value="Genomic_DNA"/>
</dbReference>
<evidence type="ECO:0000256" key="4">
    <source>
        <dbReference type="ARBA" id="ARBA00023242"/>
    </source>
</evidence>
<organism evidence="7 8">
    <name type="scientific">Daucus carota subsp. sativus</name>
    <name type="common">Carrot</name>
    <dbReference type="NCBI Taxonomy" id="79200"/>
    <lineage>
        <taxon>Eukaryota</taxon>
        <taxon>Viridiplantae</taxon>
        <taxon>Streptophyta</taxon>
        <taxon>Embryophyta</taxon>
        <taxon>Tracheophyta</taxon>
        <taxon>Spermatophyta</taxon>
        <taxon>Magnoliopsida</taxon>
        <taxon>eudicotyledons</taxon>
        <taxon>Gunneridae</taxon>
        <taxon>Pentapetalae</taxon>
        <taxon>asterids</taxon>
        <taxon>campanulids</taxon>
        <taxon>Apiales</taxon>
        <taxon>Apiaceae</taxon>
        <taxon>Apioideae</taxon>
        <taxon>Scandiceae</taxon>
        <taxon>Daucinae</taxon>
        <taxon>Daucus</taxon>
        <taxon>Daucus sect. Daucus</taxon>
    </lineage>
</organism>
<feature type="domain" description="HTH myb-type" evidence="6">
    <location>
        <begin position="1"/>
        <end position="57"/>
    </location>
</feature>
<evidence type="ECO:0000313" key="8">
    <source>
        <dbReference type="Proteomes" id="UP000077755"/>
    </source>
</evidence>
<evidence type="ECO:0000313" key="7">
    <source>
        <dbReference type="EMBL" id="WOG89900.1"/>
    </source>
</evidence>
<evidence type="ECO:0000259" key="6">
    <source>
        <dbReference type="PROSITE" id="PS51294"/>
    </source>
</evidence>
<name>A0AAF0WH96_DAUCS</name>
<keyword evidence="2" id="KW-0677">Repeat</keyword>
<reference evidence="7" key="1">
    <citation type="journal article" date="2016" name="Nat. Genet.">
        <title>A high-quality carrot genome assembly provides new insights into carotenoid accumulation and asterid genome evolution.</title>
        <authorList>
            <person name="Iorizzo M."/>
            <person name="Ellison S."/>
            <person name="Senalik D."/>
            <person name="Zeng P."/>
            <person name="Satapoomin P."/>
            <person name="Huang J."/>
            <person name="Bowman M."/>
            <person name="Iovene M."/>
            <person name="Sanseverino W."/>
            <person name="Cavagnaro P."/>
            <person name="Yildiz M."/>
            <person name="Macko-Podgorni A."/>
            <person name="Moranska E."/>
            <person name="Grzebelus E."/>
            <person name="Grzebelus D."/>
            <person name="Ashrafi H."/>
            <person name="Zheng Z."/>
            <person name="Cheng S."/>
            <person name="Spooner D."/>
            <person name="Van Deynze A."/>
            <person name="Simon P."/>
        </authorList>
    </citation>
    <scope>NUCLEOTIDE SEQUENCE</scope>
    <source>
        <tissue evidence="7">Leaf</tissue>
    </source>
</reference>
<dbReference type="InterPro" id="IPR009057">
    <property type="entry name" value="Homeodomain-like_sf"/>
</dbReference>